<name>A0AA97FL68_9MICO</name>
<proteinExistence type="predicted"/>
<keyword evidence="2" id="KW-1185">Reference proteome</keyword>
<gene>
    <name evidence="1" type="ORF">N8K70_05345</name>
</gene>
<evidence type="ECO:0000313" key="1">
    <source>
        <dbReference type="EMBL" id="WOF24099.1"/>
    </source>
</evidence>
<organism evidence="1 2">
    <name type="scientific">Microbacterium betulae</name>
    <dbReference type="NCBI Taxonomy" id="2981139"/>
    <lineage>
        <taxon>Bacteria</taxon>
        <taxon>Bacillati</taxon>
        <taxon>Actinomycetota</taxon>
        <taxon>Actinomycetes</taxon>
        <taxon>Micrococcales</taxon>
        <taxon>Microbacteriaceae</taxon>
        <taxon>Microbacterium</taxon>
    </lineage>
</organism>
<sequence>MIARAEELEKGEWGAGAAAEAAARTVTATMVGSVVVTAAILPRG</sequence>
<accession>A0AA97FL68</accession>
<protein>
    <submittedName>
        <fullName evidence="1">Uncharacterized protein</fullName>
    </submittedName>
</protein>
<dbReference type="AlphaFoldDB" id="A0AA97FL68"/>
<dbReference type="RefSeq" id="WP_317140573.1">
    <property type="nucleotide sequence ID" value="NZ_CP118157.1"/>
</dbReference>
<reference evidence="1 2" key="1">
    <citation type="submission" date="2023-02" db="EMBL/GenBank/DDBJ databases">
        <title>Microbacterium betulae sp. nov., isolated from birch wood.</title>
        <authorList>
            <person name="Pasciak M."/>
            <person name="Pawlik K.J."/>
            <person name="Martynowski D."/>
            <person name="Laczmanski L."/>
            <person name="Ciekot J."/>
            <person name="Szponar B."/>
            <person name="Wojcik-Fatla A."/>
            <person name="Mackiewicz B."/>
            <person name="Farian E."/>
            <person name="Cholewa G."/>
            <person name="Cholewa A."/>
            <person name="Dutkiewicz J."/>
        </authorList>
    </citation>
    <scope>NUCLEOTIDE SEQUENCE [LARGE SCALE GENOMIC DNA]</scope>
    <source>
        <strain evidence="1 2">AB</strain>
    </source>
</reference>
<dbReference type="KEGG" id="mbet:N8K70_05345"/>
<dbReference type="Proteomes" id="UP001305498">
    <property type="component" value="Chromosome"/>
</dbReference>
<evidence type="ECO:0000313" key="2">
    <source>
        <dbReference type="Proteomes" id="UP001305498"/>
    </source>
</evidence>
<dbReference type="EMBL" id="CP118157">
    <property type="protein sequence ID" value="WOF24099.1"/>
    <property type="molecule type" value="Genomic_DNA"/>
</dbReference>